<feature type="domain" description="NodB homology" evidence="2">
    <location>
        <begin position="146"/>
        <end position="331"/>
    </location>
</feature>
<gene>
    <name evidence="3" type="ORF">J2Z66_003888</name>
</gene>
<dbReference type="InterPro" id="IPR002509">
    <property type="entry name" value="NODB_dom"/>
</dbReference>
<dbReference type="Proteomes" id="UP001519287">
    <property type="component" value="Unassembled WGS sequence"/>
</dbReference>
<dbReference type="InterPro" id="IPR012854">
    <property type="entry name" value="Cu_amine_oxidase-like_N"/>
</dbReference>
<feature type="region of interest" description="Disordered" evidence="1">
    <location>
        <begin position="43"/>
        <end position="93"/>
    </location>
</feature>
<proteinExistence type="predicted"/>
<dbReference type="PANTHER" id="PTHR10587:SF125">
    <property type="entry name" value="POLYSACCHARIDE DEACETYLASE YHEN-RELATED"/>
    <property type="match status" value="1"/>
</dbReference>
<organism evidence="3 4">
    <name type="scientific">Paenibacillus eucommiae</name>
    <dbReference type="NCBI Taxonomy" id="1355755"/>
    <lineage>
        <taxon>Bacteria</taxon>
        <taxon>Bacillati</taxon>
        <taxon>Bacillota</taxon>
        <taxon>Bacilli</taxon>
        <taxon>Bacillales</taxon>
        <taxon>Paenibacillaceae</taxon>
        <taxon>Paenibacillus</taxon>
    </lineage>
</organism>
<keyword evidence="4" id="KW-1185">Reference proteome</keyword>
<feature type="compositionally biased region" description="Polar residues" evidence="1">
    <location>
        <begin position="43"/>
        <end position="69"/>
    </location>
</feature>
<dbReference type="Gene3D" id="3.20.20.370">
    <property type="entry name" value="Glycoside hydrolase/deacetylase"/>
    <property type="match status" value="1"/>
</dbReference>
<feature type="region of interest" description="Disordered" evidence="1">
    <location>
        <begin position="424"/>
        <end position="452"/>
    </location>
</feature>
<evidence type="ECO:0000313" key="4">
    <source>
        <dbReference type="Proteomes" id="UP001519287"/>
    </source>
</evidence>
<dbReference type="Pfam" id="PF01522">
    <property type="entry name" value="Polysacc_deac_1"/>
    <property type="match status" value="1"/>
</dbReference>
<dbReference type="SUPFAM" id="SSF88713">
    <property type="entry name" value="Glycoside hydrolase/deacetylase"/>
    <property type="match status" value="1"/>
</dbReference>
<dbReference type="RefSeq" id="WP_209973152.1">
    <property type="nucleotide sequence ID" value="NZ_JAGGLB010000013.1"/>
</dbReference>
<feature type="compositionally biased region" description="Basic and acidic residues" evidence="1">
    <location>
        <begin position="75"/>
        <end position="87"/>
    </location>
</feature>
<dbReference type="Pfam" id="PF07833">
    <property type="entry name" value="Cu_amine_oxidN1"/>
    <property type="match status" value="1"/>
</dbReference>
<comment type="caution">
    <text evidence="3">The sequence shown here is derived from an EMBL/GenBank/DDBJ whole genome shotgun (WGS) entry which is preliminary data.</text>
</comment>
<dbReference type="SUPFAM" id="SSF55383">
    <property type="entry name" value="Copper amine oxidase, domain N"/>
    <property type="match status" value="1"/>
</dbReference>
<accession>A0ABS4IXK9</accession>
<dbReference type="CDD" id="cd10944">
    <property type="entry name" value="CE4_SmPgdA_like"/>
    <property type="match status" value="1"/>
</dbReference>
<evidence type="ECO:0000256" key="1">
    <source>
        <dbReference type="SAM" id="MobiDB-lite"/>
    </source>
</evidence>
<evidence type="ECO:0000313" key="3">
    <source>
        <dbReference type="EMBL" id="MBP1992280.1"/>
    </source>
</evidence>
<name>A0ABS4IXK9_9BACL</name>
<dbReference type="InterPro" id="IPR036582">
    <property type="entry name" value="Mao_N_sf"/>
</dbReference>
<reference evidence="3 4" key="1">
    <citation type="submission" date="2021-03" db="EMBL/GenBank/DDBJ databases">
        <title>Genomic Encyclopedia of Type Strains, Phase IV (KMG-IV): sequencing the most valuable type-strain genomes for metagenomic binning, comparative biology and taxonomic classification.</title>
        <authorList>
            <person name="Goeker M."/>
        </authorList>
    </citation>
    <scope>NUCLEOTIDE SEQUENCE [LARGE SCALE GENOMIC DNA]</scope>
    <source>
        <strain evidence="3 4">DSM 26048</strain>
    </source>
</reference>
<evidence type="ECO:0000259" key="2">
    <source>
        <dbReference type="PROSITE" id="PS51677"/>
    </source>
</evidence>
<sequence>MRNYPIITLQKFSARLSFTLMLIIFLQVSVFFSPASFTHAEDSQASGSSLQQKTGNQEAGSPKASSQKGNNQKESNQKESNQEEKNQKSNNQKVVEQKVIDEKAGNQQAVNQDAKNQATFKLLNEGKRQGLQQEQQDKTYKIPEKPTVYLTFDDGPSKLTGPVLDLLQKENIKASFFVLGKEAQAHPELIRRIINEGHTIGNHSYDHIYKELYSDFSSFWEQLQRTEQILNDTAGVKPRLVRAPGGTFTNFDAYYYYYMDQAGYTVVDWNVDSGDSRKKNVPKGDIIEEVKKAPLKHEMTVLFHDGSGHEATLEALPEVIRYFKNKGYAFAPLSAEVKPVQFPLGKSKWNRTMSYAHFQELLTEVAAYAHLYQSEHAQQSGQSHLAKQVIEAVEEDRAKEVQAKQAEQAKQIKQAEQAKQTVQAKQTKQTKQTKQSKQTEQETQAANQTQQAKQVPQVQKTQTQQAQVQIAQQKLAFEGNLSADESYASEAFISSEMGLSNSSGEELLAWQGRLAIQESEQALAVAKGGQLTIKLGNYANQSFILEPDQYQLKGDRIQLSLRFLMEGLGAEVSWEQEKRTAWVHFGLTDISFDVPSRTIQVYKMGVAKEVYYLAELNLIEGVLQVPLTSTLALLGGQVTGFNAGDGPKEVAIDMRKYLFI</sequence>
<dbReference type="InterPro" id="IPR050248">
    <property type="entry name" value="Polysacc_deacetylase_ArnD"/>
</dbReference>
<dbReference type="InterPro" id="IPR011330">
    <property type="entry name" value="Glyco_hydro/deAcase_b/a-brl"/>
</dbReference>
<dbReference type="PANTHER" id="PTHR10587">
    <property type="entry name" value="GLYCOSYL TRANSFERASE-RELATED"/>
    <property type="match status" value="1"/>
</dbReference>
<dbReference type="EMBL" id="JAGGLB010000013">
    <property type="protein sequence ID" value="MBP1992280.1"/>
    <property type="molecule type" value="Genomic_DNA"/>
</dbReference>
<dbReference type="PROSITE" id="PS51677">
    <property type="entry name" value="NODB"/>
    <property type="match status" value="1"/>
</dbReference>
<protein>
    <submittedName>
        <fullName evidence="3">Peptidoglycan/xylan/chitin deacetylase (PgdA/CDA1 family)</fullName>
    </submittedName>
</protein>